<accession>A0AAF0VAY1</accession>
<gene>
    <name evidence="1" type="ORF">B0703_06110</name>
</gene>
<protein>
    <submittedName>
        <fullName evidence="1">Uncharacterized protein</fullName>
    </submittedName>
</protein>
<evidence type="ECO:0000313" key="2">
    <source>
        <dbReference type="Proteomes" id="UP000193179"/>
    </source>
</evidence>
<evidence type="ECO:0000313" key="1">
    <source>
        <dbReference type="EMBL" id="WNE84585.1"/>
    </source>
</evidence>
<dbReference type="Proteomes" id="UP000193179">
    <property type="component" value="Chromosome"/>
</dbReference>
<organism evidence="1 2">
    <name type="scientific">Bifidobacterium adolescentis</name>
    <dbReference type="NCBI Taxonomy" id="1680"/>
    <lineage>
        <taxon>Bacteria</taxon>
        <taxon>Bacillati</taxon>
        <taxon>Actinomycetota</taxon>
        <taxon>Actinomycetes</taxon>
        <taxon>Bifidobacteriales</taxon>
        <taxon>Bifidobacteriaceae</taxon>
        <taxon>Bifidobacterium</taxon>
    </lineage>
</organism>
<dbReference type="AlphaFoldDB" id="A0AAF0VAY1"/>
<dbReference type="EMBL" id="CP133648">
    <property type="protein sequence ID" value="WNE84585.1"/>
    <property type="molecule type" value="Genomic_DNA"/>
</dbReference>
<reference evidence="1" key="1">
    <citation type="journal article" date="2016" name="Sci. Rep.">
        <title>Evaluation of genetic diversity among strains of the human gut commensal Bifidobacterium adolescentis.</title>
        <authorList>
            <person name="Duranti S."/>
            <person name="Milani C."/>
            <person name="Lugli G.A."/>
            <person name="Mancabelli L."/>
            <person name="Turroni F."/>
            <person name="Ferrario C."/>
            <person name="Mangifesta M."/>
            <person name="Viappiani A."/>
            <person name="Sanchez B."/>
            <person name="Margolles A."/>
            <person name="van Sinderen D."/>
            <person name="Ventura M."/>
        </authorList>
    </citation>
    <scope>NUCLEOTIDE SEQUENCE</scope>
    <source>
        <strain evidence="1">703B</strain>
    </source>
</reference>
<proteinExistence type="predicted"/>
<sequence>MTDRKVVVEEEIFDRQEAARFLKLGADKFDKLYRVCADYQGGKTVTYKKSKLLDRYDQVCESPREVSA</sequence>
<reference evidence="1" key="2">
    <citation type="submission" date="2023-09" db="EMBL/GenBank/DDBJ databases">
        <title>Ecological and genomic based identification of the Bifidobacterium adolescentis prototype of the healthy human gut microbiota.</title>
        <authorList>
            <person name="Lugli G.A."/>
            <person name="Argentini C."/>
            <person name="Tarracchini C."/>
            <person name="Fontana F."/>
            <person name="Alessandri G."/>
            <person name="Mancabelli L."/>
            <person name="Milani C."/>
            <person name="Turroni F."/>
            <person name="Ventura M."/>
        </authorList>
    </citation>
    <scope>NUCLEOTIDE SEQUENCE</scope>
    <source>
        <strain evidence="1">703B</strain>
    </source>
</reference>
<name>A0AAF0VAY1_BIFAD</name>
<dbReference type="RefSeq" id="WP_085346260.1">
    <property type="nucleotide sequence ID" value="NZ_CP133648.1"/>
</dbReference>